<organism evidence="2 3">
    <name type="scientific">Romanomermis culicivorax</name>
    <name type="common">Nematode worm</name>
    <dbReference type="NCBI Taxonomy" id="13658"/>
    <lineage>
        <taxon>Eukaryota</taxon>
        <taxon>Metazoa</taxon>
        <taxon>Ecdysozoa</taxon>
        <taxon>Nematoda</taxon>
        <taxon>Enoplea</taxon>
        <taxon>Dorylaimia</taxon>
        <taxon>Mermithida</taxon>
        <taxon>Mermithoidea</taxon>
        <taxon>Mermithidae</taxon>
        <taxon>Romanomermis</taxon>
    </lineage>
</organism>
<keyword evidence="1" id="KW-0812">Transmembrane</keyword>
<name>A0A915JR84_ROMCU</name>
<protein>
    <submittedName>
        <fullName evidence="3">Uncharacterized protein</fullName>
    </submittedName>
</protein>
<keyword evidence="2" id="KW-1185">Reference proteome</keyword>
<evidence type="ECO:0000313" key="3">
    <source>
        <dbReference type="WBParaSite" id="nRc.2.0.1.t28785-RA"/>
    </source>
</evidence>
<dbReference type="WBParaSite" id="nRc.2.0.1.t28785-RA">
    <property type="protein sequence ID" value="nRc.2.0.1.t28785-RA"/>
    <property type="gene ID" value="nRc.2.0.1.g28785"/>
</dbReference>
<keyword evidence="1" id="KW-1133">Transmembrane helix</keyword>
<dbReference type="AlphaFoldDB" id="A0A915JR84"/>
<reference evidence="3" key="1">
    <citation type="submission" date="2022-11" db="UniProtKB">
        <authorList>
            <consortium name="WormBaseParasite"/>
        </authorList>
    </citation>
    <scope>IDENTIFICATION</scope>
</reference>
<dbReference type="Proteomes" id="UP000887565">
    <property type="component" value="Unplaced"/>
</dbReference>
<accession>A0A915JR84</accession>
<proteinExistence type="predicted"/>
<sequence>MQAWTLRRVIHSRLFSQRYGQKREFEARREFICKHLFCVLSTSKAIVNFILLLLSLLCPLIAPFVHHRRSLEQ</sequence>
<keyword evidence="1" id="KW-0472">Membrane</keyword>
<evidence type="ECO:0000313" key="2">
    <source>
        <dbReference type="Proteomes" id="UP000887565"/>
    </source>
</evidence>
<evidence type="ECO:0000256" key="1">
    <source>
        <dbReference type="SAM" id="Phobius"/>
    </source>
</evidence>
<feature type="transmembrane region" description="Helical" evidence="1">
    <location>
        <begin position="45"/>
        <end position="65"/>
    </location>
</feature>